<reference evidence="2 3" key="1">
    <citation type="submission" date="2018-12" db="EMBL/GenBank/DDBJ databases">
        <title>Complete genome sequencing of Tabrizicola sp. K13M18.</title>
        <authorList>
            <person name="Bae J.-W."/>
        </authorList>
    </citation>
    <scope>NUCLEOTIDE SEQUENCE [LARGE SCALE GENOMIC DNA]</scope>
    <source>
        <strain evidence="2 3">K13M18</strain>
    </source>
</reference>
<feature type="domain" description="Flagellin C-terminal" evidence="1">
    <location>
        <begin position="263"/>
        <end position="332"/>
    </location>
</feature>
<keyword evidence="2" id="KW-0969">Cilium</keyword>
<evidence type="ECO:0000259" key="1">
    <source>
        <dbReference type="Pfam" id="PF00700"/>
    </source>
</evidence>
<accession>A0A3S8U6L1</accession>
<proteinExistence type="predicted"/>
<dbReference type="RefSeq" id="WP_125325413.1">
    <property type="nucleotide sequence ID" value="NZ_CP034328.1"/>
</dbReference>
<evidence type="ECO:0000313" key="3">
    <source>
        <dbReference type="Proteomes" id="UP000282002"/>
    </source>
</evidence>
<dbReference type="KEGG" id="taw:EI545_10415"/>
<keyword evidence="3" id="KW-1185">Reference proteome</keyword>
<dbReference type="Pfam" id="PF00700">
    <property type="entry name" value="Flagellin_C"/>
    <property type="match status" value="1"/>
</dbReference>
<protein>
    <submittedName>
        <fullName evidence="2">Flagellar biosynthesis protein FlgL</fullName>
    </submittedName>
</protein>
<evidence type="ECO:0000313" key="2">
    <source>
        <dbReference type="EMBL" id="AZL59218.1"/>
    </source>
</evidence>
<name>A0A3S8U6L1_9RHOB</name>
<organism evidence="2 3">
    <name type="scientific">Tabrizicola piscis</name>
    <dbReference type="NCBI Taxonomy" id="2494374"/>
    <lineage>
        <taxon>Bacteria</taxon>
        <taxon>Pseudomonadati</taxon>
        <taxon>Pseudomonadota</taxon>
        <taxon>Alphaproteobacteria</taxon>
        <taxon>Rhodobacterales</taxon>
        <taxon>Paracoccaceae</taxon>
        <taxon>Tabrizicola</taxon>
    </lineage>
</organism>
<dbReference type="EMBL" id="CP034328">
    <property type="protein sequence ID" value="AZL59218.1"/>
    <property type="molecule type" value="Genomic_DNA"/>
</dbReference>
<dbReference type="InterPro" id="IPR046358">
    <property type="entry name" value="Flagellin_C"/>
</dbReference>
<dbReference type="Gene3D" id="1.20.1330.10">
    <property type="entry name" value="f41 fragment of flagellin, N-terminal domain"/>
    <property type="match status" value="1"/>
</dbReference>
<keyword evidence="2" id="KW-0966">Cell projection</keyword>
<sequence length="333" mass="34173">MTRISVGDASMTNILARQGADLRGQVQRASNEVATGRHDDIALVLRGDLTPVLAIDASLSRLAAFKTTTTDAAFQASTQQTTLSGLSSLAAGITTTLLGAIDFPTTAQVNAVAADARARLESVIGLLNAQASGRSVFSGAATDTAPLGASDDLLAALETAATGATTAAAVAGAVVNWFADPLGYGTFYQGGDPLAPAPIAPGESADLSTTALDPTIRDTLAGFAMAALLDRGMLSGNAVERSRLAQRAGQVLLTSEDSRIALTAKIGTVEAQIESARTRNAAEGTALGILRSDIGSADPYEAATRLETARVQLESLYLVTARVSRLNLVDFLR</sequence>
<dbReference type="AlphaFoldDB" id="A0A3S8U6L1"/>
<dbReference type="Proteomes" id="UP000282002">
    <property type="component" value="Chromosome"/>
</dbReference>
<keyword evidence="2" id="KW-0282">Flagellum</keyword>
<dbReference type="SUPFAM" id="SSF64518">
    <property type="entry name" value="Phase 1 flagellin"/>
    <property type="match status" value="1"/>
</dbReference>
<dbReference type="OrthoDB" id="7312911at2"/>
<gene>
    <name evidence="2" type="ORF">EI545_10415</name>
</gene>